<dbReference type="Pfam" id="PF01263">
    <property type="entry name" value="Aldose_epim"/>
    <property type="match status" value="1"/>
</dbReference>
<evidence type="ECO:0000313" key="11">
    <source>
        <dbReference type="Proteomes" id="UP001516400"/>
    </source>
</evidence>
<dbReference type="PANTHER" id="PTHR10091">
    <property type="entry name" value="ALDOSE-1-EPIMERASE"/>
    <property type="match status" value="1"/>
</dbReference>
<evidence type="ECO:0000256" key="6">
    <source>
        <dbReference type="ARBA" id="ARBA00023277"/>
    </source>
</evidence>
<dbReference type="InterPro" id="IPR014718">
    <property type="entry name" value="GH-type_carb-bd"/>
</dbReference>
<comment type="pathway">
    <text evidence="2">Carbohydrate metabolism; galactose metabolism.</text>
</comment>
<reference evidence="10 11" key="1">
    <citation type="journal article" date="2021" name="BMC Biol.">
        <title>Horizontally acquired antibacterial genes associated with adaptive radiation of ladybird beetles.</title>
        <authorList>
            <person name="Li H.S."/>
            <person name="Tang X.F."/>
            <person name="Huang Y.H."/>
            <person name="Xu Z.Y."/>
            <person name="Chen M.L."/>
            <person name="Du X.Y."/>
            <person name="Qiu B.Y."/>
            <person name="Chen P.T."/>
            <person name="Zhang W."/>
            <person name="Slipinski A."/>
            <person name="Escalona H.E."/>
            <person name="Waterhouse R.M."/>
            <person name="Zwick A."/>
            <person name="Pang H."/>
        </authorList>
    </citation>
    <scope>NUCLEOTIDE SEQUENCE [LARGE SCALE GENOMIC DNA]</scope>
    <source>
        <strain evidence="10">SYSU2018</strain>
    </source>
</reference>
<evidence type="ECO:0000256" key="3">
    <source>
        <dbReference type="ARBA" id="ARBA00006206"/>
    </source>
</evidence>
<evidence type="ECO:0000256" key="4">
    <source>
        <dbReference type="ARBA" id="ARBA00021023"/>
    </source>
</evidence>
<dbReference type="SUPFAM" id="SSF74650">
    <property type="entry name" value="Galactose mutarotase-like"/>
    <property type="match status" value="2"/>
</dbReference>
<dbReference type="PANTHER" id="PTHR10091:SF0">
    <property type="entry name" value="GALACTOSE MUTAROTASE"/>
    <property type="match status" value="1"/>
</dbReference>
<dbReference type="InterPro" id="IPR008183">
    <property type="entry name" value="Aldose_1/G6P_1-epimerase"/>
</dbReference>
<evidence type="ECO:0000256" key="2">
    <source>
        <dbReference type="ARBA" id="ARBA00004947"/>
    </source>
</evidence>
<evidence type="ECO:0000256" key="9">
    <source>
        <dbReference type="SAM" id="MobiDB-lite"/>
    </source>
</evidence>
<evidence type="ECO:0000256" key="5">
    <source>
        <dbReference type="ARBA" id="ARBA00023235"/>
    </source>
</evidence>
<dbReference type="Gene3D" id="2.70.98.10">
    <property type="match status" value="2"/>
</dbReference>
<dbReference type="AlphaFoldDB" id="A0ABD2N233"/>
<gene>
    <name evidence="10" type="ORF">HHI36_014186</name>
</gene>
<organism evidence="10 11">
    <name type="scientific">Cryptolaemus montrouzieri</name>
    <dbReference type="NCBI Taxonomy" id="559131"/>
    <lineage>
        <taxon>Eukaryota</taxon>
        <taxon>Metazoa</taxon>
        <taxon>Ecdysozoa</taxon>
        <taxon>Arthropoda</taxon>
        <taxon>Hexapoda</taxon>
        <taxon>Insecta</taxon>
        <taxon>Pterygota</taxon>
        <taxon>Neoptera</taxon>
        <taxon>Endopterygota</taxon>
        <taxon>Coleoptera</taxon>
        <taxon>Polyphaga</taxon>
        <taxon>Cucujiformia</taxon>
        <taxon>Coccinelloidea</taxon>
        <taxon>Coccinellidae</taxon>
        <taxon>Scymninae</taxon>
        <taxon>Scymnini</taxon>
        <taxon>Cryptolaemus</taxon>
    </lineage>
</organism>
<keyword evidence="5" id="KW-0413">Isomerase</keyword>
<keyword evidence="11" id="KW-1185">Reference proteome</keyword>
<accession>A0ABD2N233</accession>
<proteinExistence type="inferred from homology"/>
<keyword evidence="6" id="KW-0119">Carbohydrate metabolism</keyword>
<feature type="compositionally biased region" description="Basic and acidic residues" evidence="9">
    <location>
        <begin position="1"/>
        <end position="13"/>
    </location>
</feature>
<sequence length="611" mass="69247">MSSEDVPKTEKNDGITSFSLGTPDSMNRTMRKKSIEINTPPSVPNPPPPSPDPTSICHYQTKAMDVIEDFYGTHIDYKGCQHHIKKFTWRNYNKLTVSVINYGAKIITMKAPDKRGKVVDMLLGFDEIGGHVKNSKYPLGACLGRCANYIRDSTFYLDRKIAYLSKNSPPHHYNGGNIGFDRVVWSPYVDKSKVIMTYVSNKNEEGYPGQLFIKITFELCNRNQFRIDYEAHCSEPTIVNLTHLCYFNLAGSTQGPEEIYNHLLTINANCYTVQDDEGIPTGEIKNVVNSIYDFQIPKCMSNVIGITPGDGYNQNYCINCPVDNQECFVARLFHPPSGRMLEIYSSQKGAVFSTGNEFGTGAPPPLEELLSRPYTCSTTSLVVGNVYRNIKEILKIDNDNEYFEMRDLIDLVKGVKLGDRENLDKIELTKVQRQYLEKVYHYCNTCEPKIKKCDDILNAIESILRQAKPIEPSELTFDVVDENEIRERLLSHFSARLLQMEQEDGDHKKFSNKKVVGKSDYLYKAHCGVAITPGNYPNAINTSGFPDITLRPGEVYKHSTSFRFWVRAGNPNNWIKRKVYEATKDEKTAARIADETRATEILGLGLKKKAV</sequence>
<feature type="compositionally biased region" description="Polar residues" evidence="9">
    <location>
        <begin position="14"/>
        <end position="28"/>
    </location>
</feature>
<dbReference type="CDD" id="cd09019">
    <property type="entry name" value="galactose_mutarotase_like"/>
    <property type="match status" value="1"/>
</dbReference>
<protein>
    <recommendedName>
        <fullName evidence="4">Galactose mutarotase</fullName>
    </recommendedName>
    <alternativeName>
        <fullName evidence="7">Aldose 1-epimerase</fullName>
    </alternativeName>
</protein>
<evidence type="ECO:0000256" key="7">
    <source>
        <dbReference type="ARBA" id="ARBA00032729"/>
    </source>
</evidence>
<dbReference type="InterPro" id="IPR047215">
    <property type="entry name" value="Galactose_mutarotase-like"/>
</dbReference>
<comment type="catalytic activity">
    <reaction evidence="1">
        <text>alpha-D-galactose = beta-D-galactose</text>
        <dbReference type="Rhea" id="RHEA:28675"/>
        <dbReference type="ChEBI" id="CHEBI:27667"/>
        <dbReference type="ChEBI" id="CHEBI:28061"/>
        <dbReference type="EC" id="5.1.3.3"/>
    </reaction>
    <physiologicalReaction direction="right-to-left" evidence="1">
        <dbReference type="Rhea" id="RHEA:28677"/>
    </physiologicalReaction>
</comment>
<comment type="function">
    <text evidence="8">Mutarotase that catalyzes the interconversion of beta-D-galactose and alpha-D-galactose during galactose metabolism. Beta-D-galactose is metabolized in the liver into glucose 1-phosphate, the primary metabolic fuel, by the action of four enzymes that constitute the Leloir pathway: GALM, GALK1 (galactokinase), GALT (galactose-1-phosphate uridylyltransferase) and GALE (UDP-galactose-4'-epimerase). Involved in the maintenance of the equilibrium between the beta- and alpha-anomers of galactose, therefore ensuring a sufficient supply of the alpha-anomer for GALK1. Also active on D-glucose although shows a preference for galactose over glucose.</text>
</comment>
<feature type="region of interest" description="Disordered" evidence="9">
    <location>
        <begin position="1"/>
        <end position="55"/>
    </location>
</feature>
<evidence type="ECO:0000256" key="8">
    <source>
        <dbReference type="ARBA" id="ARBA00045743"/>
    </source>
</evidence>
<dbReference type="EMBL" id="JABFTP020000062">
    <property type="protein sequence ID" value="KAL3272724.1"/>
    <property type="molecule type" value="Genomic_DNA"/>
</dbReference>
<evidence type="ECO:0000256" key="1">
    <source>
        <dbReference type="ARBA" id="ARBA00001712"/>
    </source>
</evidence>
<dbReference type="GO" id="GO:0004034">
    <property type="term" value="F:aldose 1-epimerase activity"/>
    <property type="evidence" value="ECO:0007669"/>
    <property type="project" value="UniProtKB-EC"/>
</dbReference>
<name>A0ABD2N233_9CUCU</name>
<comment type="caution">
    <text evidence="10">The sequence shown here is derived from an EMBL/GenBank/DDBJ whole genome shotgun (WGS) entry which is preliminary data.</text>
</comment>
<feature type="compositionally biased region" description="Pro residues" evidence="9">
    <location>
        <begin position="41"/>
        <end position="52"/>
    </location>
</feature>
<comment type="similarity">
    <text evidence="3">Belongs to the aldose epimerase family.</text>
</comment>
<dbReference type="Proteomes" id="UP001516400">
    <property type="component" value="Unassembled WGS sequence"/>
</dbReference>
<dbReference type="InterPro" id="IPR011013">
    <property type="entry name" value="Gal_mutarotase_sf_dom"/>
</dbReference>
<evidence type="ECO:0000313" key="10">
    <source>
        <dbReference type="EMBL" id="KAL3272724.1"/>
    </source>
</evidence>